<sequence length="249" mass="28267">MMAFQTVQRQFLAYLRSPEQRLLPTGFAHQGAAIYVDLLYNKFNDSLTTCFPVTHAILGEMAWQRLLKDFIAEHRCLSPYYRQIPDEFVLYLQDERQLKDDPLFLTELAHFEWIELVLSIAEAEPVVAQALSDAQLMDAVPVFAPVMRLLHYVWPVQQINLAYQPDELPPVATHILGFRDTADQVQFIALNPATASLILHLQNRYTAKQALQELGKGMTPSELSNLMLFGKGILADLYSQGVIIGSHTH</sequence>
<dbReference type="Pfam" id="PF22106">
    <property type="entry name" value="NGO1945_C"/>
    <property type="match status" value="1"/>
</dbReference>
<accession>A0AA43Q5C9</accession>
<reference evidence="3" key="1">
    <citation type="submission" date="2023-01" db="EMBL/GenBank/DDBJ databases">
        <title>Biogeochemical cycle of methane in antarctic sediments.</title>
        <authorList>
            <person name="Roldan D.M."/>
            <person name="Menes R.J."/>
        </authorList>
    </citation>
    <scope>NUCLEOTIDE SEQUENCE [LARGE SCALE GENOMIC DNA]</scope>
    <source>
        <strain evidence="3">K-2018 MAG008</strain>
    </source>
</reference>
<dbReference type="InterPro" id="IPR044922">
    <property type="entry name" value="DUF2063_N_sf"/>
</dbReference>
<dbReference type="AlphaFoldDB" id="A0AA43Q5C9"/>
<dbReference type="InterPro" id="IPR018640">
    <property type="entry name" value="DUF2063"/>
</dbReference>
<dbReference type="Pfam" id="PF09836">
    <property type="entry name" value="DUF2063"/>
    <property type="match status" value="1"/>
</dbReference>
<proteinExistence type="predicted"/>
<keyword evidence="3" id="KW-0238">DNA-binding</keyword>
<dbReference type="Gene3D" id="3.90.930.50">
    <property type="match status" value="1"/>
</dbReference>
<evidence type="ECO:0000259" key="2">
    <source>
        <dbReference type="Pfam" id="PF22106"/>
    </source>
</evidence>
<protein>
    <submittedName>
        <fullName evidence="3">DNA-binding domain-containing protein</fullName>
    </submittedName>
</protein>
<dbReference type="Proteomes" id="UP001160519">
    <property type="component" value="Unassembled WGS sequence"/>
</dbReference>
<feature type="domain" description="Putative DNA-binding" evidence="1">
    <location>
        <begin position="7"/>
        <end position="92"/>
    </location>
</feature>
<keyword evidence="4" id="KW-1185">Reference proteome</keyword>
<dbReference type="Gene3D" id="1.10.150.690">
    <property type="entry name" value="DUF2063"/>
    <property type="match status" value="1"/>
</dbReference>
<dbReference type="EMBL" id="JAQSDF010000046">
    <property type="protein sequence ID" value="MDI1231876.1"/>
    <property type="molecule type" value="Genomic_DNA"/>
</dbReference>
<evidence type="ECO:0000313" key="4">
    <source>
        <dbReference type="Proteomes" id="UP001160519"/>
    </source>
</evidence>
<dbReference type="GO" id="GO:0003677">
    <property type="term" value="F:DNA binding"/>
    <property type="evidence" value="ECO:0007669"/>
    <property type="project" value="UniProtKB-KW"/>
</dbReference>
<evidence type="ECO:0000313" key="3">
    <source>
        <dbReference type="EMBL" id="MDI1231876.1"/>
    </source>
</evidence>
<organism evidence="3 4">
    <name type="scientific">Candidatus Methylobacter titanis</name>
    <dbReference type="NCBI Taxonomy" id="3053457"/>
    <lineage>
        <taxon>Bacteria</taxon>
        <taxon>Pseudomonadati</taxon>
        <taxon>Pseudomonadota</taxon>
        <taxon>Gammaproteobacteria</taxon>
        <taxon>Methylococcales</taxon>
        <taxon>Methylococcaceae</taxon>
        <taxon>Methylobacter</taxon>
    </lineage>
</organism>
<name>A0AA43Q5C9_9GAMM</name>
<dbReference type="InterPro" id="IPR054098">
    <property type="entry name" value="NGO1945-like_C"/>
</dbReference>
<feature type="domain" description="NGO1945-like C-terminal" evidence="2">
    <location>
        <begin position="144"/>
        <end position="237"/>
    </location>
</feature>
<evidence type="ECO:0000259" key="1">
    <source>
        <dbReference type="Pfam" id="PF09836"/>
    </source>
</evidence>
<gene>
    <name evidence="3" type="ORF">PSU93_12070</name>
</gene>
<comment type="caution">
    <text evidence="3">The sequence shown here is derived from an EMBL/GenBank/DDBJ whole genome shotgun (WGS) entry which is preliminary data.</text>
</comment>